<dbReference type="GO" id="GO:0006351">
    <property type="term" value="P:DNA-templated transcription"/>
    <property type="evidence" value="ECO:0007669"/>
    <property type="project" value="TreeGrafter"/>
</dbReference>
<dbReference type="GO" id="GO:0043565">
    <property type="term" value="F:sequence-specific DNA binding"/>
    <property type="evidence" value="ECO:0007669"/>
    <property type="project" value="TreeGrafter"/>
</dbReference>
<protein>
    <submittedName>
        <fullName evidence="6">LysR family transcriptional regulator</fullName>
    </submittedName>
</protein>
<dbReference type="Gene3D" id="1.10.10.10">
    <property type="entry name" value="Winged helix-like DNA-binding domain superfamily/Winged helix DNA-binding domain"/>
    <property type="match status" value="1"/>
</dbReference>
<reference evidence="6" key="1">
    <citation type="submission" date="2016-01" db="EMBL/GenBank/DDBJ databases">
        <authorList>
            <person name="Peeters C."/>
        </authorList>
    </citation>
    <scope>NUCLEOTIDE SEQUENCE [LARGE SCALE GENOMIC DNA]</scope>
    <source>
        <strain evidence="6">LMG 22934</strain>
    </source>
</reference>
<keyword evidence="7" id="KW-1185">Reference proteome</keyword>
<dbReference type="Proteomes" id="UP000054977">
    <property type="component" value="Unassembled WGS sequence"/>
</dbReference>
<evidence type="ECO:0000256" key="4">
    <source>
        <dbReference type="ARBA" id="ARBA00023163"/>
    </source>
</evidence>
<dbReference type="PANTHER" id="PTHR30537:SF72">
    <property type="entry name" value="LYSR FAMILY TRANSCRIPTIONAL REGULATOR"/>
    <property type="match status" value="1"/>
</dbReference>
<dbReference type="AlphaFoldDB" id="A0A158H417"/>
<evidence type="ECO:0000256" key="2">
    <source>
        <dbReference type="ARBA" id="ARBA00023015"/>
    </source>
</evidence>
<dbReference type="EMBL" id="FCNW02000012">
    <property type="protein sequence ID" value="SAL38873.1"/>
    <property type="molecule type" value="Genomic_DNA"/>
</dbReference>
<evidence type="ECO:0000259" key="5">
    <source>
        <dbReference type="PROSITE" id="PS50931"/>
    </source>
</evidence>
<dbReference type="SUPFAM" id="SSF53850">
    <property type="entry name" value="Periplasmic binding protein-like II"/>
    <property type="match status" value="1"/>
</dbReference>
<dbReference type="RefSeq" id="WP_087667792.1">
    <property type="nucleotide sequence ID" value="NZ_FCNW02000012.1"/>
</dbReference>
<name>A0A158H417_9BURK</name>
<dbReference type="InterPro" id="IPR005119">
    <property type="entry name" value="LysR_subst-bd"/>
</dbReference>
<feature type="domain" description="HTH lysR-type" evidence="5">
    <location>
        <begin position="1"/>
        <end position="59"/>
    </location>
</feature>
<evidence type="ECO:0000313" key="7">
    <source>
        <dbReference type="Proteomes" id="UP000054977"/>
    </source>
</evidence>
<dbReference type="GO" id="GO:0003700">
    <property type="term" value="F:DNA-binding transcription factor activity"/>
    <property type="evidence" value="ECO:0007669"/>
    <property type="project" value="InterPro"/>
</dbReference>
<keyword evidence="3" id="KW-0238">DNA-binding</keyword>
<dbReference type="FunFam" id="1.10.10.10:FF:000001">
    <property type="entry name" value="LysR family transcriptional regulator"/>
    <property type="match status" value="1"/>
</dbReference>
<dbReference type="InterPro" id="IPR036388">
    <property type="entry name" value="WH-like_DNA-bd_sf"/>
</dbReference>
<evidence type="ECO:0000256" key="1">
    <source>
        <dbReference type="ARBA" id="ARBA00009437"/>
    </source>
</evidence>
<proteinExistence type="inferred from homology"/>
<dbReference type="FunFam" id="3.40.190.290:FF:000001">
    <property type="entry name" value="Transcriptional regulator, LysR family"/>
    <property type="match status" value="1"/>
</dbReference>
<evidence type="ECO:0000256" key="3">
    <source>
        <dbReference type="ARBA" id="ARBA00023125"/>
    </source>
</evidence>
<dbReference type="Gene3D" id="3.40.190.290">
    <property type="match status" value="1"/>
</dbReference>
<dbReference type="SUPFAM" id="SSF46785">
    <property type="entry name" value="Winged helix' DNA-binding domain"/>
    <property type="match status" value="1"/>
</dbReference>
<dbReference type="InterPro" id="IPR036390">
    <property type="entry name" value="WH_DNA-bd_sf"/>
</dbReference>
<dbReference type="Pfam" id="PF00126">
    <property type="entry name" value="HTH_1"/>
    <property type="match status" value="1"/>
</dbReference>
<dbReference type="PROSITE" id="PS50931">
    <property type="entry name" value="HTH_LYSR"/>
    <property type="match status" value="1"/>
</dbReference>
<sequence>MDRFLAMKVFARVVEAGSFSRAADALRLPPASVSRTVQALEAHLGARLINRTTRSISITEDGETFYERCVRVLGEVDDMESAVSQSKTTPKGKVRVSLPALMAKSTLIPALPDFLLSYPDITVELNLTDRQVDLVEEGLDCVVRVGAVVDETLVAKRIGCYSQITCASPAYIEKYGEPQTPDDLENHLAVGYVLNNSRVRNWEFVSGGETRVIAMRNLVAVNDADSYFACGLEGLGLIQGSSYTLEQHLKSGALREVLKAYPSYPRVVSILYAANRHQPRRVRVFIDWLAALYARLPSLQADKACSESR</sequence>
<keyword evidence="4" id="KW-0804">Transcription</keyword>
<dbReference type="OrthoDB" id="9076738at2"/>
<evidence type="ECO:0000313" key="6">
    <source>
        <dbReference type="EMBL" id="SAL38873.1"/>
    </source>
</evidence>
<dbReference type="PANTHER" id="PTHR30537">
    <property type="entry name" value="HTH-TYPE TRANSCRIPTIONAL REGULATOR"/>
    <property type="match status" value="1"/>
</dbReference>
<comment type="caution">
    <text evidence="6">The sequence shown here is derived from an EMBL/GenBank/DDBJ whole genome shotgun (WGS) entry which is preliminary data.</text>
</comment>
<comment type="similarity">
    <text evidence="1">Belongs to the LysR transcriptional regulatory family.</text>
</comment>
<dbReference type="STRING" id="326474.AWB65_02891"/>
<gene>
    <name evidence="6" type="ORF">AWB65_02891</name>
</gene>
<dbReference type="InterPro" id="IPR000847">
    <property type="entry name" value="LysR_HTH_N"/>
</dbReference>
<keyword evidence="2" id="KW-0805">Transcription regulation</keyword>
<dbReference type="InterPro" id="IPR058163">
    <property type="entry name" value="LysR-type_TF_proteobact-type"/>
</dbReference>
<dbReference type="CDD" id="cd08472">
    <property type="entry name" value="PBP2_CrgA_like_3"/>
    <property type="match status" value="1"/>
</dbReference>
<dbReference type="Pfam" id="PF03466">
    <property type="entry name" value="LysR_substrate"/>
    <property type="match status" value="1"/>
</dbReference>
<accession>A0A158H417</accession>
<organism evidence="6 7">
    <name type="scientific">Caballeronia humi</name>
    <dbReference type="NCBI Taxonomy" id="326474"/>
    <lineage>
        <taxon>Bacteria</taxon>
        <taxon>Pseudomonadati</taxon>
        <taxon>Pseudomonadota</taxon>
        <taxon>Betaproteobacteria</taxon>
        <taxon>Burkholderiales</taxon>
        <taxon>Burkholderiaceae</taxon>
        <taxon>Caballeronia</taxon>
    </lineage>
</organism>